<name>X1BW30_9ZZZZ</name>
<sequence length="91" mass="10559">RSIKNPTKSSLKRAITDVFNNYMQDGQLDDSNLSLKEMKSIAESFLSTLYTIYHHRMEYPGFDFKGKKNKMGKPKTKNDRNSKPTKKTPNK</sequence>
<comment type="caution">
    <text evidence="2">The sequence shown here is derived from an EMBL/GenBank/DDBJ whole genome shotgun (WGS) entry which is preliminary data.</text>
</comment>
<gene>
    <name evidence="2" type="ORF">S01H4_26908</name>
</gene>
<organism evidence="2">
    <name type="scientific">marine sediment metagenome</name>
    <dbReference type="NCBI Taxonomy" id="412755"/>
    <lineage>
        <taxon>unclassified sequences</taxon>
        <taxon>metagenomes</taxon>
        <taxon>ecological metagenomes</taxon>
    </lineage>
</organism>
<dbReference type="EMBL" id="BART01013051">
    <property type="protein sequence ID" value="GAG88388.1"/>
    <property type="molecule type" value="Genomic_DNA"/>
</dbReference>
<protein>
    <submittedName>
        <fullName evidence="2">Uncharacterized protein</fullName>
    </submittedName>
</protein>
<proteinExistence type="predicted"/>
<accession>X1BW30</accession>
<evidence type="ECO:0000256" key="1">
    <source>
        <dbReference type="SAM" id="MobiDB-lite"/>
    </source>
</evidence>
<dbReference type="PANTHER" id="PTHR36442">
    <property type="entry name" value="CYCLIC-DI-AMP PHOSPHODIESTERASE PGPH"/>
    <property type="match status" value="1"/>
</dbReference>
<dbReference type="InterPro" id="IPR052722">
    <property type="entry name" value="PgpH_phosphodiesterase"/>
</dbReference>
<feature type="non-terminal residue" evidence="2">
    <location>
        <position position="1"/>
    </location>
</feature>
<reference evidence="2" key="1">
    <citation type="journal article" date="2014" name="Front. Microbiol.">
        <title>High frequency of phylogenetically diverse reductive dehalogenase-homologous genes in deep subseafloor sedimentary metagenomes.</title>
        <authorList>
            <person name="Kawai M."/>
            <person name="Futagami T."/>
            <person name="Toyoda A."/>
            <person name="Takaki Y."/>
            <person name="Nishi S."/>
            <person name="Hori S."/>
            <person name="Arai W."/>
            <person name="Tsubouchi T."/>
            <person name="Morono Y."/>
            <person name="Uchiyama I."/>
            <person name="Ito T."/>
            <person name="Fujiyama A."/>
            <person name="Inagaki F."/>
            <person name="Takami H."/>
        </authorList>
    </citation>
    <scope>NUCLEOTIDE SEQUENCE</scope>
    <source>
        <strain evidence="2">Expedition CK06-06</strain>
    </source>
</reference>
<dbReference type="AlphaFoldDB" id="X1BW30"/>
<feature type="region of interest" description="Disordered" evidence="1">
    <location>
        <begin position="63"/>
        <end position="91"/>
    </location>
</feature>
<evidence type="ECO:0000313" key="2">
    <source>
        <dbReference type="EMBL" id="GAG88388.1"/>
    </source>
</evidence>
<dbReference type="PANTHER" id="PTHR36442:SF1">
    <property type="entry name" value="CYCLIC-DI-AMP PHOSPHODIESTERASE PGPH"/>
    <property type="match status" value="1"/>
</dbReference>